<reference evidence="1" key="1">
    <citation type="submission" date="2018-02" db="EMBL/GenBank/DDBJ databases">
        <authorList>
            <person name="Cohen D.B."/>
            <person name="Kent A.D."/>
        </authorList>
    </citation>
    <scope>NUCLEOTIDE SEQUENCE</scope>
</reference>
<protein>
    <submittedName>
        <fullName evidence="1">Uncharacterized protein</fullName>
    </submittedName>
</protein>
<proteinExistence type="predicted"/>
<accession>A0A2N9FXV8</accession>
<sequence>MSPCVCVPCAVRNTQSSCVAVAGCCSSFSSLCRWTGGYGI</sequence>
<organism evidence="1">
    <name type="scientific">Fagus sylvatica</name>
    <name type="common">Beechnut</name>
    <dbReference type="NCBI Taxonomy" id="28930"/>
    <lineage>
        <taxon>Eukaryota</taxon>
        <taxon>Viridiplantae</taxon>
        <taxon>Streptophyta</taxon>
        <taxon>Embryophyta</taxon>
        <taxon>Tracheophyta</taxon>
        <taxon>Spermatophyta</taxon>
        <taxon>Magnoliopsida</taxon>
        <taxon>eudicotyledons</taxon>
        <taxon>Gunneridae</taxon>
        <taxon>Pentapetalae</taxon>
        <taxon>rosids</taxon>
        <taxon>fabids</taxon>
        <taxon>Fagales</taxon>
        <taxon>Fagaceae</taxon>
        <taxon>Fagus</taxon>
    </lineage>
</organism>
<evidence type="ECO:0000313" key="1">
    <source>
        <dbReference type="EMBL" id="SPC91771.1"/>
    </source>
</evidence>
<dbReference type="EMBL" id="OIVN01001251">
    <property type="protein sequence ID" value="SPC91771.1"/>
    <property type="molecule type" value="Genomic_DNA"/>
</dbReference>
<gene>
    <name evidence="1" type="ORF">FSB_LOCUS19653</name>
</gene>
<dbReference type="AlphaFoldDB" id="A0A2N9FXV8"/>
<name>A0A2N9FXV8_FAGSY</name>